<keyword evidence="2" id="KW-1185">Reference proteome</keyword>
<dbReference type="EMBL" id="MKHE01000033">
    <property type="protein sequence ID" value="OWK00008.1"/>
    <property type="molecule type" value="Genomic_DNA"/>
</dbReference>
<sequence length="238" mass="26316">MVVVMDLVVEVVDMVAEGSKNSEEKGYSNLEFSNLELGIQRQSKYSLRINKAHIMFNVAAGSFISHSSFWQDENRTASRLDITFKTLPLGSFCLDLHILLPNAIPDQVPAAFLFNHLVSTSPKAACTEAEYFQNYLDHDVNQVASLTEDACDGLAANKLKQCTNKTYVKGEKQKVITELCALKSNRGLSHLPISSSSPGRGMWQVLYTRHNGGTLDVSRGTGPWRSRDTEKTMAILAS</sequence>
<accession>A0A212C1X7</accession>
<protein>
    <submittedName>
        <fullName evidence="1">Uncharacterized protein</fullName>
    </submittedName>
</protein>
<evidence type="ECO:0000313" key="1">
    <source>
        <dbReference type="EMBL" id="OWK00008.1"/>
    </source>
</evidence>
<gene>
    <name evidence="1" type="ORF">Celaphus_00015700</name>
</gene>
<name>A0A212C1X7_CEREH</name>
<proteinExistence type="predicted"/>
<dbReference type="Proteomes" id="UP000242450">
    <property type="component" value="Chromosome 33"/>
</dbReference>
<comment type="caution">
    <text evidence="1">The sequence shown here is derived from an EMBL/GenBank/DDBJ whole genome shotgun (WGS) entry which is preliminary data.</text>
</comment>
<evidence type="ECO:0000313" key="2">
    <source>
        <dbReference type="Proteomes" id="UP000242450"/>
    </source>
</evidence>
<organism evidence="1 2">
    <name type="scientific">Cervus elaphus hippelaphus</name>
    <name type="common">European red deer</name>
    <dbReference type="NCBI Taxonomy" id="46360"/>
    <lineage>
        <taxon>Eukaryota</taxon>
        <taxon>Metazoa</taxon>
        <taxon>Chordata</taxon>
        <taxon>Craniata</taxon>
        <taxon>Vertebrata</taxon>
        <taxon>Euteleostomi</taxon>
        <taxon>Mammalia</taxon>
        <taxon>Eutheria</taxon>
        <taxon>Laurasiatheria</taxon>
        <taxon>Artiodactyla</taxon>
        <taxon>Ruminantia</taxon>
        <taxon>Pecora</taxon>
        <taxon>Cervidae</taxon>
        <taxon>Cervinae</taxon>
        <taxon>Cervus</taxon>
    </lineage>
</organism>
<dbReference type="AlphaFoldDB" id="A0A212C1X7"/>
<reference evidence="1 2" key="1">
    <citation type="journal article" date="2018" name="Mol. Genet. Genomics">
        <title>The red deer Cervus elaphus genome CerEla1.0: sequencing, annotating, genes, and chromosomes.</title>
        <authorList>
            <person name="Bana N.A."/>
            <person name="Nyiri A."/>
            <person name="Nagy J."/>
            <person name="Frank K."/>
            <person name="Nagy T."/>
            <person name="Steger V."/>
            <person name="Schiller M."/>
            <person name="Lakatos P."/>
            <person name="Sugar L."/>
            <person name="Horn P."/>
            <person name="Barta E."/>
            <person name="Orosz L."/>
        </authorList>
    </citation>
    <scope>NUCLEOTIDE SEQUENCE [LARGE SCALE GENOMIC DNA]</scope>
    <source>
        <strain evidence="1">Hungarian</strain>
    </source>
</reference>